<dbReference type="CDD" id="cd02440">
    <property type="entry name" value="AdoMet_MTases"/>
    <property type="match status" value="1"/>
</dbReference>
<dbReference type="InterPro" id="IPR041698">
    <property type="entry name" value="Methyltransf_25"/>
</dbReference>
<name>A0A9D1XQJ1_9BACT</name>
<dbReference type="GO" id="GO:0008168">
    <property type="term" value="F:methyltransferase activity"/>
    <property type="evidence" value="ECO:0007669"/>
    <property type="project" value="UniProtKB-KW"/>
</dbReference>
<dbReference type="Pfam" id="PF13649">
    <property type="entry name" value="Methyltransf_25"/>
    <property type="match status" value="1"/>
</dbReference>
<keyword evidence="3" id="KW-0489">Methyltransferase</keyword>
<gene>
    <name evidence="3" type="ORF">H9848_03205</name>
</gene>
<dbReference type="PANTHER" id="PTHR43861">
    <property type="entry name" value="TRANS-ACONITATE 2-METHYLTRANSFERASE-RELATED"/>
    <property type="match status" value="1"/>
</dbReference>
<dbReference type="AlphaFoldDB" id="A0A9D1XQJ1"/>
<reference evidence="3" key="1">
    <citation type="journal article" date="2021" name="PeerJ">
        <title>Extensive microbial diversity within the chicken gut microbiome revealed by metagenomics and culture.</title>
        <authorList>
            <person name="Gilroy R."/>
            <person name="Ravi A."/>
            <person name="Getino M."/>
            <person name="Pursley I."/>
            <person name="Horton D.L."/>
            <person name="Alikhan N.F."/>
            <person name="Baker D."/>
            <person name="Gharbi K."/>
            <person name="Hall N."/>
            <person name="Watson M."/>
            <person name="Adriaenssens E.M."/>
            <person name="Foster-Nyarko E."/>
            <person name="Jarju S."/>
            <person name="Secka A."/>
            <person name="Antonio M."/>
            <person name="Oren A."/>
            <person name="Chaudhuri R.R."/>
            <person name="La Ragione R."/>
            <person name="Hildebrand F."/>
            <person name="Pallen M.J."/>
        </authorList>
    </citation>
    <scope>NUCLEOTIDE SEQUENCE</scope>
    <source>
        <strain evidence="3">ChiHecec2B26-12326</strain>
    </source>
</reference>
<dbReference type="SUPFAM" id="SSF53335">
    <property type="entry name" value="S-adenosyl-L-methionine-dependent methyltransferases"/>
    <property type="match status" value="1"/>
</dbReference>
<dbReference type="EMBL" id="DXEN01000017">
    <property type="protein sequence ID" value="HIX85605.1"/>
    <property type="molecule type" value="Genomic_DNA"/>
</dbReference>
<reference evidence="3" key="2">
    <citation type="submission" date="2021-04" db="EMBL/GenBank/DDBJ databases">
        <authorList>
            <person name="Gilroy R."/>
        </authorList>
    </citation>
    <scope>NUCLEOTIDE SEQUENCE</scope>
    <source>
        <strain evidence="3">ChiHecec2B26-12326</strain>
    </source>
</reference>
<evidence type="ECO:0000313" key="3">
    <source>
        <dbReference type="EMBL" id="HIX85605.1"/>
    </source>
</evidence>
<accession>A0A9D1XQJ1</accession>
<evidence type="ECO:0000256" key="1">
    <source>
        <dbReference type="ARBA" id="ARBA00022679"/>
    </source>
</evidence>
<proteinExistence type="predicted"/>
<dbReference type="InterPro" id="IPR029063">
    <property type="entry name" value="SAM-dependent_MTases_sf"/>
</dbReference>
<dbReference type="GO" id="GO:0032259">
    <property type="term" value="P:methylation"/>
    <property type="evidence" value="ECO:0007669"/>
    <property type="project" value="UniProtKB-KW"/>
</dbReference>
<feature type="domain" description="Methyltransferase" evidence="2">
    <location>
        <begin position="39"/>
        <end position="131"/>
    </location>
</feature>
<comment type="caution">
    <text evidence="3">The sequence shown here is derived from an EMBL/GenBank/DDBJ whole genome shotgun (WGS) entry which is preliminary data.</text>
</comment>
<dbReference type="Proteomes" id="UP000823847">
    <property type="component" value="Unassembled WGS sequence"/>
</dbReference>
<organism evidence="3 4">
    <name type="scientific">Candidatus Parabacteroides intestinigallinarum</name>
    <dbReference type="NCBI Taxonomy" id="2838722"/>
    <lineage>
        <taxon>Bacteria</taxon>
        <taxon>Pseudomonadati</taxon>
        <taxon>Bacteroidota</taxon>
        <taxon>Bacteroidia</taxon>
        <taxon>Bacteroidales</taxon>
        <taxon>Tannerellaceae</taxon>
        <taxon>Parabacteroides</taxon>
    </lineage>
</organism>
<protein>
    <submittedName>
        <fullName evidence="3">Class I SAM-dependent methyltransferase</fullName>
    </submittedName>
</protein>
<keyword evidence="1" id="KW-0808">Transferase</keyword>
<sequence length="259" mass="30023">MQERHSNRRLYFEELAVTSENYFIPYIQSYKRIEPGAHVLEIGCGDGGNLLPFAKRGCETVGVDLDGEKIKTATAFFEESGMKGRFIASDIFQIKELEHDFDLIICHDVFEHIGAKARFLSDLRKYVKPDGIVFMAFPAWQMPFGGHQQICRSKLVSHWPFVHLLPVPIYKFILESAGESEGCVRELLDIKETRTPIELFERLAREARIRVARKEFYFINPHYEVKFGLKARKLNPLIGKIPYVRNFFTTSCFYLLEMA</sequence>
<evidence type="ECO:0000313" key="4">
    <source>
        <dbReference type="Proteomes" id="UP000823847"/>
    </source>
</evidence>
<evidence type="ECO:0000259" key="2">
    <source>
        <dbReference type="Pfam" id="PF13649"/>
    </source>
</evidence>
<dbReference type="Gene3D" id="3.40.50.150">
    <property type="entry name" value="Vaccinia Virus protein VP39"/>
    <property type="match status" value="1"/>
</dbReference>